<dbReference type="GO" id="GO:0003677">
    <property type="term" value="F:DNA binding"/>
    <property type="evidence" value="ECO:0007669"/>
    <property type="project" value="UniProtKB-UniRule"/>
</dbReference>
<dbReference type="EMBL" id="JACHLY010000001">
    <property type="protein sequence ID" value="MBB6000189.1"/>
    <property type="molecule type" value="Genomic_DNA"/>
</dbReference>
<evidence type="ECO:0000256" key="1">
    <source>
        <dbReference type="ARBA" id="ARBA00023125"/>
    </source>
</evidence>
<protein>
    <submittedName>
        <fullName evidence="6">Integrase</fullName>
    </submittedName>
</protein>
<dbReference type="InterPro" id="IPR002104">
    <property type="entry name" value="Integrase_catalytic"/>
</dbReference>
<dbReference type="CDD" id="cd01189">
    <property type="entry name" value="INT_ICEBs1_C_like"/>
    <property type="match status" value="1"/>
</dbReference>
<dbReference type="Gene3D" id="1.10.443.10">
    <property type="entry name" value="Intergrase catalytic core"/>
    <property type="match status" value="1"/>
</dbReference>
<dbReference type="PROSITE" id="PS51900">
    <property type="entry name" value="CB"/>
    <property type="match status" value="1"/>
</dbReference>
<feature type="domain" description="Core-binding (CB)" evidence="5">
    <location>
        <begin position="131"/>
        <end position="235"/>
    </location>
</feature>
<organism evidence="6 7">
    <name type="scientific">Streptomonospora salina</name>
    <dbReference type="NCBI Taxonomy" id="104205"/>
    <lineage>
        <taxon>Bacteria</taxon>
        <taxon>Bacillati</taxon>
        <taxon>Actinomycetota</taxon>
        <taxon>Actinomycetes</taxon>
        <taxon>Streptosporangiales</taxon>
        <taxon>Nocardiopsidaceae</taxon>
        <taxon>Streptomonospora</taxon>
    </lineage>
</organism>
<evidence type="ECO:0000256" key="3">
    <source>
        <dbReference type="PROSITE-ProRule" id="PRU01248"/>
    </source>
</evidence>
<evidence type="ECO:0000313" key="7">
    <source>
        <dbReference type="Proteomes" id="UP000578077"/>
    </source>
</evidence>
<dbReference type="SUPFAM" id="SSF56349">
    <property type="entry name" value="DNA breaking-rejoining enzymes"/>
    <property type="match status" value="1"/>
</dbReference>
<dbReference type="AlphaFoldDB" id="A0A841EFS5"/>
<dbReference type="PANTHER" id="PTHR30349">
    <property type="entry name" value="PHAGE INTEGRASE-RELATED"/>
    <property type="match status" value="1"/>
</dbReference>
<keyword evidence="7" id="KW-1185">Reference proteome</keyword>
<dbReference type="GO" id="GO:0006310">
    <property type="term" value="P:DNA recombination"/>
    <property type="evidence" value="ECO:0007669"/>
    <property type="project" value="UniProtKB-KW"/>
</dbReference>
<accession>A0A841EFS5</accession>
<feature type="domain" description="Tyr recombinase" evidence="4">
    <location>
        <begin position="279"/>
        <end position="476"/>
    </location>
</feature>
<dbReference type="Proteomes" id="UP000578077">
    <property type="component" value="Unassembled WGS sequence"/>
</dbReference>
<dbReference type="PROSITE" id="PS51898">
    <property type="entry name" value="TYR_RECOMBINASE"/>
    <property type="match status" value="1"/>
</dbReference>
<evidence type="ECO:0000313" key="6">
    <source>
        <dbReference type="EMBL" id="MBB6000189.1"/>
    </source>
</evidence>
<dbReference type="InterPro" id="IPR010998">
    <property type="entry name" value="Integrase_recombinase_N"/>
</dbReference>
<gene>
    <name evidence="6" type="ORF">HNR25_003940</name>
</gene>
<evidence type="ECO:0000256" key="2">
    <source>
        <dbReference type="ARBA" id="ARBA00023172"/>
    </source>
</evidence>
<dbReference type="InterPro" id="IPR013762">
    <property type="entry name" value="Integrase-like_cat_sf"/>
</dbReference>
<keyword evidence="1 3" id="KW-0238">DNA-binding</keyword>
<dbReference type="InterPro" id="IPR050090">
    <property type="entry name" value="Tyrosine_recombinase_XerCD"/>
</dbReference>
<comment type="caution">
    <text evidence="6">The sequence shown here is derived from an EMBL/GenBank/DDBJ whole genome shotgun (WGS) entry which is preliminary data.</text>
</comment>
<reference evidence="6 7" key="1">
    <citation type="submission" date="2020-08" db="EMBL/GenBank/DDBJ databases">
        <title>Sequencing the genomes of 1000 actinobacteria strains.</title>
        <authorList>
            <person name="Klenk H.-P."/>
        </authorList>
    </citation>
    <scope>NUCLEOTIDE SEQUENCE [LARGE SCALE GENOMIC DNA]</scope>
    <source>
        <strain evidence="6 7">DSM 44593</strain>
    </source>
</reference>
<name>A0A841EFS5_9ACTN</name>
<evidence type="ECO:0000259" key="5">
    <source>
        <dbReference type="PROSITE" id="PS51900"/>
    </source>
</evidence>
<keyword evidence="2" id="KW-0233">DNA recombination</keyword>
<dbReference type="InterPro" id="IPR044068">
    <property type="entry name" value="CB"/>
</dbReference>
<proteinExistence type="predicted"/>
<sequence length="492" mass="53573">MAIREGSVFKRCSCRDETTGKPLGTTCPKLKRPNGGWSSAHGSWALQIELPRRASGARRQARRIGYDTQEAARDHLDHIKTALAVAEGDEQAATKAADLIEAAITKRTDLPTVGEVRRRIGGGADTRAQVPTVGEWLQEWLAGKKKLAASTRLSYQGHITNYLAPHLGWVRLDKLGVGHLQMMFEAIEETNDHIRTSRASEDPQVRASVHGMRTVSVSTEHRIRATLRSALSAAVSRPDVPLQVNVASHIELESAPRPKPVVWSTERVARYRKTGEVPAPVMVWTPEQTGRFLERAHRDRLYALFHLIALKGPRRGEAVGLEWESVRLDDGAVDITTQVVQLGWDTAVSTPKSAAGRRTITLDEDTVTVLKAWRARQRQERLKAGEAWVESGRVFTHPDGSGLHPGWVSGLFCRIAAEADLPPISLHGLRHGAASLSLAAGVDVKVVSSELGHSTTAFTQDTYQSVFPDVAKAAAEATAALVPLARTARAGG</sequence>
<dbReference type="GO" id="GO:0015074">
    <property type="term" value="P:DNA integration"/>
    <property type="evidence" value="ECO:0007669"/>
    <property type="project" value="UniProtKB-KW"/>
</dbReference>
<dbReference type="Gene3D" id="1.10.150.130">
    <property type="match status" value="1"/>
</dbReference>
<evidence type="ECO:0000259" key="4">
    <source>
        <dbReference type="PROSITE" id="PS51898"/>
    </source>
</evidence>
<dbReference type="Pfam" id="PF00589">
    <property type="entry name" value="Phage_integrase"/>
    <property type="match status" value="1"/>
</dbReference>
<dbReference type="PANTHER" id="PTHR30349:SF91">
    <property type="entry name" value="INTA PROTEIN"/>
    <property type="match status" value="1"/>
</dbReference>
<dbReference type="RefSeq" id="WP_184637455.1">
    <property type="nucleotide sequence ID" value="NZ_BAABKT010000029.1"/>
</dbReference>
<dbReference type="InterPro" id="IPR011010">
    <property type="entry name" value="DNA_brk_join_enz"/>
</dbReference>